<sequence>MLGHFGQQSHHPAWVFCGVWTYILPMQGESVKQGQPSRFLF</sequence>
<dbReference type="EMBL" id="GGEC01082534">
    <property type="protein sequence ID" value="MBX63018.1"/>
    <property type="molecule type" value="Transcribed_RNA"/>
</dbReference>
<reference evidence="1" key="1">
    <citation type="submission" date="2018-02" db="EMBL/GenBank/DDBJ databases">
        <title>Rhizophora mucronata_Transcriptome.</title>
        <authorList>
            <person name="Meera S.P."/>
            <person name="Sreeshan A."/>
            <person name="Augustine A."/>
        </authorList>
    </citation>
    <scope>NUCLEOTIDE SEQUENCE</scope>
    <source>
        <tissue evidence="1">Leaf</tissue>
    </source>
</reference>
<organism evidence="1">
    <name type="scientific">Rhizophora mucronata</name>
    <name type="common">Asiatic mangrove</name>
    <dbReference type="NCBI Taxonomy" id="61149"/>
    <lineage>
        <taxon>Eukaryota</taxon>
        <taxon>Viridiplantae</taxon>
        <taxon>Streptophyta</taxon>
        <taxon>Embryophyta</taxon>
        <taxon>Tracheophyta</taxon>
        <taxon>Spermatophyta</taxon>
        <taxon>Magnoliopsida</taxon>
        <taxon>eudicotyledons</taxon>
        <taxon>Gunneridae</taxon>
        <taxon>Pentapetalae</taxon>
        <taxon>rosids</taxon>
        <taxon>fabids</taxon>
        <taxon>Malpighiales</taxon>
        <taxon>Rhizophoraceae</taxon>
        <taxon>Rhizophora</taxon>
    </lineage>
</organism>
<evidence type="ECO:0000313" key="1">
    <source>
        <dbReference type="EMBL" id="MBX63018.1"/>
    </source>
</evidence>
<protein>
    <submittedName>
        <fullName evidence="1">Uncharacterized protein</fullName>
    </submittedName>
</protein>
<accession>A0A2P2Q7Q3</accession>
<name>A0A2P2Q7Q3_RHIMU</name>
<dbReference type="AlphaFoldDB" id="A0A2P2Q7Q3"/>
<proteinExistence type="predicted"/>